<evidence type="ECO:0000313" key="3">
    <source>
        <dbReference type="Proteomes" id="UP001143364"/>
    </source>
</evidence>
<dbReference type="AlphaFoldDB" id="A0A9W6JI18"/>
<evidence type="ECO:0008006" key="4">
    <source>
        <dbReference type="Google" id="ProtNLM"/>
    </source>
</evidence>
<reference evidence="2" key="2">
    <citation type="submission" date="2023-01" db="EMBL/GenBank/DDBJ databases">
        <authorList>
            <person name="Sun Q."/>
            <person name="Evtushenko L."/>
        </authorList>
    </citation>
    <scope>NUCLEOTIDE SEQUENCE</scope>
    <source>
        <strain evidence="2">VKM B-2555</strain>
    </source>
</reference>
<dbReference type="Gene3D" id="1.10.287.1490">
    <property type="match status" value="1"/>
</dbReference>
<keyword evidence="3" id="KW-1185">Reference proteome</keyword>
<dbReference type="RefSeq" id="WP_271204655.1">
    <property type="nucleotide sequence ID" value="NZ_BSFK01000010.1"/>
</dbReference>
<evidence type="ECO:0000256" key="1">
    <source>
        <dbReference type="SAM" id="MobiDB-lite"/>
    </source>
</evidence>
<feature type="compositionally biased region" description="Low complexity" evidence="1">
    <location>
        <begin position="61"/>
        <end position="146"/>
    </location>
</feature>
<dbReference type="EMBL" id="BSFK01000010">
    <property type="protein sequence ID" value="GLK76791.1"/>
    <property type="molecule type" value="Genomic_DNA"/>
</dbReference>
<feature type="compositionally biased region" description="Low complexity" evidence="1">
    <location>
        <begin position="37"/>
        <end position="46"/>
    </location>
</feature>
<organism evidence="2 3">
    <name type="scientific">Methylopila jiangsuensis</name>
    <dbReference type="NCBI Taxonomy" id="586230"/>
    <lineage>
        <taxon>Bacteria</taxon>
        <taxon>Pseudomonadati</taxon>
        <taxon>Pseudomonadota</taxon>
        <taxon>Alphaproteobacteria</taxon>
        <taxon>Hyphomicrobiales</taxon>
        <taxon>Methylopilaceae</taxon>
        <taxon>Methylopila</taxon>
    </lineage>
</organism>
<evidence type="ECO:0000313" key="2">
    <source>
        <dbReference type="EMBL" id="GLK76791.1"/>
    </source>
</evidence>
<gene>
    <name evidence="2" type="ORF">GCM10008171_20450</name>
</gene>
<proteinExistence type="predicted"/>
<dbReference type="Proteomes" id="UP001143364">
    <property type="component" value="Unassembled WGS sequence"/>
</dbReference>
<name>A0A9W6JI18_9HYPH</name>
<feature type="compositionally biased region" description="Basic and acidic residues" evidence="1">
    <location>
        <begin position="47"/>
        <end position="60"/>
    </location>
</feature>
<reference evidence="2" key="1">
    <citation type="journal article" date="2014" name="Int. J. Syst. Evol. Microbiol.">
        <title>Complete genome sequence of Corynebacterium casei LMG S-19264T (=DSM 44701T), isolated from a smear-ripened cheese.</title>
        <authorList>
            <consortium name="US DOE Joint Genome Institute (JGI-PGF)"/>
            <person name="Walter F."/>
            <person name="Albersmeier A."/>
            <person name="Kalinowski J."/>
            <person name="Ruckert C."/>
        </authorList>
    </citation>
    <scope>NUCLEOTIDE SEQUENCE</scope>
    <source>
        <strain evidence="2">VKM B-2555</strain>
    </source>
</reference>
<feature type="region of interest" description="Disordered" evidence="1">
    <location>
        <begin position="1"/>
        <end position="158"/>
    </location>
</feature>
<protein>
    <recommendedName>
        <fullName evidence="4">Mitochondrial inner membrane protein</fullName>
    </recommendedName>
</protein>
<comment type="caution">
    <text evidence="2">The sequence shown here is derived from an EMBL/GenBank/DDBJ whole genome shotgun (WGS) entry which is preliminary data.</text>
</comment>
<sequence length="521" mass="51057">MADPKGPEQKSGGAASSARPRPPVLDLPAADVTSKTGPAGSGPADAKPADAKPTDAKTPDAKPAATAADAARTAGGPSASPAAKPADAPQGAKPTSGPAAPASAAADSKPSASEPLKAATPGLAQPAASSAGAAKPGPDKPSAATPQTPPQPSVSRSGAGPLGLAVATLMGAAIAVGVVALYGRDLIGVSNVAAPAAAPDMSRVAALESKLDGVAGDLAALRDRAAQTAQTSDTSAIDARIGELGKAVEGSNARFEGLEREVRTLAERPAEVSIDTKATDALAGRLDALEEQLKAAPTSEAMTEIGQRLDGVAQRLEALGQRLDGVSDSVQQAVAPIAGKIDAVESELKARPVGDPDARLVVALGALEQAIAAGRPFTAELAVAKSAGGDVSGGLEAFAADGAPTPQALAAELRTLMDGLPPLKPPTDGSVLDRLLANAGSIVKVTPTGVPAGSGPEAARARVSALASRGDLSGALAARDELDDAAKAATAAWAEKAQARLAANAALNDARQAAFTRLGAK</sequence>
<accession>A0A9W6JI18</accession>